<organism evidence="7 8">
    <name type="scientific">Roseateles rivi</name>
    <dbReference type="NCBI Taxonomy" id="3299028"/>
    <lineage>
        <taxon>Bacteria</taxon>
        <taxon>Pseudomonadati</taxon>
        <taxon>Pseudomonadota</taxon>
        <taxon>Betaproteobacteria</taxon>
        <taxon>Burkholderiales</taxon>
        <taxon>Sphaerotilaceae</taxon>
        <taxon>Roseateles</taxon>
    </lineage>
</organism>
<feature type="region of interest" description="Disordered" evidence="5">
    <location>
        <begin position="165"/>
        <end position="210"/>
    </location>
</feature>
<sequence length="210" mass="22462" precursor="true">MQAVNPLTALPWRALVAAVAALSLCSAAHAAKEDRDKPLIFEALKQGRYEGARQAMELSGNVVLTKGSMLLRAERLTLQADAQGYQRAQAHGAVGQQVTFQQDRDQPGEVIHGRADRIEYDERSDMVRLIGNAEIQTRRGSVITSAFSGAQISFNARTEVLDVNPGASAPNPGGRIRGMVMPRGASAPDAAASEALQLQPARQINPGRTP</sequence>
<evidence type="ECO:0000313" key="8">
    <source>
        <dbReference type="Proteomes" id="UP001606099"/>
    </source>
</evidence>
<dbReference type="PANTHER" id="PTHR36504">
    <property type="entry name" value="LIPOPOLYSACCHARIDE EXPORT SYSTEM PROTEIN LPTA"/>
    <property type="match status" value="1"/>
</dbReference>
<feature type="compositionally biased region" description="Polar residues" evidence="5">
    <location>
        <begin position="200"/>
        <end position="210"/>
    </location>
</feature>
<keyword evidence="2 4" id="KW-0732">Signal</keyword>
<keyword evidence="8" id="KW-1185">Reference proteome</keyword>
<dbReference type="NCBIfam" id="TIGR03002">
    <property type="entry name" value="outer_YhbN_LptA"/>
    <property type="match status" value="1"/>
</dbReference>
<accession>A0ABW7FTS7</accession>
<evidence type="ECO:0000256" key="5">
    <source>
        <dbReference type="SAM" id="MobiDB-lite"/>
    </source>
</evidence>
<reference evidence="7 8" key="1">
    <citation type="submission" date="2024-08" db="EMBL/GenBank/DDBJ databases">
        <authorList>
            <person name="Lu H."/>
        </authorList>
    </citation>
    <scope>NUCLEOTIDE SEQUENCE [LARGE SCALE GENOMIC DNA]</scope>
    <source>
        <strain evidence="7 8">BYS180W</strain>
    </source>
</reference>
<evidence type="ECO:0000256" key="4">
    <source>
        <dbReference type="HAMAP-Rule" id="MF_01914"/>
    </source>
</evidence>
<dbReference type="InterPro" id="IPR014340">
    <property type="entry name" value="LptA"/>
</dbReference>
<dbReference type="RefSeq" id="WP_394459306.1">
    <property type="nucleotide sequence ID" value="NZ_JBIGHZ010000002.1"/>
</dbReference>
<name>A0ABW7FTS7_9BURK</name>
<keyword evidence="3 4" id="KW-0574">Periplasm</keyword>
<comment type="subunit">
    <text evidence="4">Component of the lipopolysaccharide transport and assembly complex.</text>
</comment>
<feature type="signal peptide" evidence="4">
    <location>
        <begin position="1"/>
        <end position="30"/>
    </location>
</feature>
<comment type="caution">
    <text evidence="7">The sequence shown here is derived from an EMBL/GenBank/DDBJ whole genome shotgun (WGS) entry which is preliminary data.</text>
</comment>
<comment type="subcellular location">
    <subcellularLocation>
        <location evidence="4">Periplasm</location>
    </subcellularLocation>
</comment>
<gene>
    <name evidence="4 7" type="primary">lptA</name>
    <name evidence="7" type="ORF">ACG0Z6_05595</name>
</gene>
<feature type="compositionally biased region" description="Low complexity" evidence="5">
    <location>
        <begin position="185"/>
        <end position="195"/>
    </location>
</feature>
<dbReference type="Proteomes" id="UP001606099">
    <property type="component" value="Unassembled WGS sequence"/>
</dbReference>
<dbReference type="InterPro" id="IPR052037">
    <property type="entry name" value="LPS_export_LptA"/>
</dbReference>
<feature type="domain" description="Organic solvent tolerance-like N-terminal" evidence="6">
    <location>
        <begin position="53"/>
        <end position="159"/>
    </location>
</feature>
<keyword evidence="1 4" id="KW-0813">Transport</keyword>
<evidence type="ECO:0000256" key="1">
    <source>
        <dbReference type="ARBA" id="ARBA00022448"/>
    </source>
</evidence>
<dbReference type="EMBL" id="JBIGHZ010000002">
    <property type="protein sequence ID" value="MFG6447716.1"/>
    <property type="molecule type" value="Genomic_DNA"/>
</dbReference>
<feature type="chain" id="PRO_5044909496" description="Lipopolysaccharide export system protein LptA" evidence="4">
    <location>
        <begin position="31"/>
        <end position="210"/>
    </location>
</feature>
<dbReference type="HAMAP" id="MF_01914">
    <property type="entry name" value="LPS_assembly_LptA"/>
    <property type="match status" value="1"/>
</dbReference>
<evidence type="ECO:0000259" key="6">
    <source>
        <dbReference type="Pfam" id="PF03968"/>
    </source>
</evidence>
<dbReference type="Gene3D" id="2.60.450.10">
    <property type="entry name" value="Lipopolysaccharide (LPS) transport protein A like domain"/>
    <property type="match status" value="1"/>
</dbReference>
<dbReference type="PANTHER" id="PTHR36504:SF1">
    <property type="entry name" value="LIPOPOLYSACCHARIDE EXPORT SYSTEM PROTEIN LPTA"/>
    <property type="match status" value="1"/>
</dbReference>
<comment type="function">
    <text evidence="4">Involved in the assembly of lipopolysaccharide (LPS). Required for the translocation of LPS from the inner membrane to the outer membrane.</text>
</comment>
<evidence type="ECO:0000256" key="2">
    <source>
        <dbReference type="ARBA" id="ARBA00022729"/>
    </source>
</evidence>
<evidence type="ECO:0000313" key="7">
    <source>
        <dbReference type="EMBL" id="MFG6447716.1"/>
    </source>
</evidence>
<comment type="similarity">
    <text evidence="4">Belongs to the LptA family.</text>
</comment>
<proteinExistence type="inferred from homology"/>
<protein>
    <recommendedName>
        <fullName evidence="4">Lipopolysaccharide export system protein LptA</fullName>
    </recommendedName>
</protein>
<dbReference type="Pfam" id="PF03968">
    <property type="entry name" value="LptD_N"/>
    <property type="match status" value="1"/>
</dbReference>
<dbReference type="InterPro" id="IPR005653">
    <property type="entry name" value="OstA-like_N"/>
</dbReference>
<evidence type="ECO:0000256" key="3">
    <source>
        <dbReference type="ARBA" id="ARBA00022764"/>
    </source>
</evidence>